<evidence type="ECO:0008006" key="3">
    <source>
        <dbReference type="Google" id="ProtNLM"/>
    </source>
</evidence>
<protein>
    <recommendedName>
        <fullName evidence="3">Macro domain-containing protein</fullName>
    </recommendedName>
</protein>
<accession>A0ABQ3F3R6</accession>
<sequence>MRIAGVEPFDAREVVTDARALGGGLPEVQHGGEVGGRRSGDMKIIHAVIPPSGGTRLKQGAFPLPVLYHVRTSPHERKV</sequence>
<comment type="caution">
    <text evidence="1">The sequence shown here is derived from an EMBL/GenBank/DDBJ whole genome shotgun (WGS) entry which is preliminary data.</text>
</comment>
<evidence type="ECO:0000313" key="2">
    <source>
        <dbReference type="Proteomes" id="UP000642673"/>
    </source>
</evidence>
<reference evidence="2" key="1">
    <citation type="journal article" date="2019" name="Int. J. Syst. Evol. Microbiol.">
        <title>The Global Catalogue of Microorganisms (GCM) 10K type strain sequencing project: providing services to taxonomists for standard genome sequencing and annotation.</title>
        <authorList>
            <consortium name="The Broad Institute Genomics Platform"/>
            <consortium name="The Broad Institute Genome Sequencing Center for Infectious Disease"/>
            <person name="Wu L."/>
            <person name="Ma J."/>
        </authorList>
    </citation>
    <scope>NUCLEOTIDE SEQUENCE [LARGE SCALE GENOMIC DNA]</scope>
    <source>
        <strain evidence="2">JCM 4738</strain>
    </source>
</reference>
<evidence type="ECO:0000313" key="1">
    <source>
        <dbReference type="EMBL" id="GHB77976.1"/>
    </source>
</evidence>
<gene>
    <name evidence="1" type="ORF">GCM10010347_55480</name>
</gene>
<proteinExistence type="predicted"/>
<keyword evidence="2" id="KW-1185">Reference proteome</keyword>
<dbReference type="Proteomes" id="UP000642673">
    <property type="component" value="Unassembled WGS sequence"/>
</dbReference>
<organism evidence="1 2">
    <name type="scientific">Streptomyces cirratus</name>
    <dbReference type="NCBI Taxonomy" id="68187"/>
    <lineage>
        <taxon>Bacteria</taxon>
        <taxon>Bacillati</taxon>
        <taxon>Actinomycetota</taxon>
        <taxon>Actinomycetes</taxon>
        <taxon>Kitasatosporales</taxon>
        <taxon>Streptomycetaceae</taxon>
        <taxon>Streptomyces</taxon>
    </lineage>
</organism>
<name>A0ABQ3F3R6_9ACTN</name>
<dbReference type="EMBL" id="BMVP01000015">
    <property type="protein sequence ID" value="GHB77976.1"/>
    <property type="molecule type" value="Genomic_DNA"/>
</dbReference>